<accession>A0A0G0YHV5</accession>
<comment type="caution">
    <text evidence="1">The sequence shown here is derived from an EMBL/GenBank/DDBJ whole genome shotgun (WGS) entry which is preliminary data.</text>
</comment>
<sequence length="48" mass="5985">MYHKTRKEVFQMIIERDLAGFFKWIVVDDELTILDPRYLYEFVAYFFS</sequence>
<organism evidence="1 2">
    <name type="scientific">candidate division WWE3 bacterium GW2011_GWF1_42_14</name>
    <dbReference type="NCBI Taxonomy" id="1619138"/>
    <lineage>
        <taxon>Bacteria</taxon>
        <taxon>Katanobacteria</taxon>
    </lineage>
</organism>
<dbReference type="Proteomes" id="UP000033847">
    <property type="component" value="Unassembled WGS sequence"/>
</dbReference>
<reference evidence="1 2" key="1">
    <citation type="journal article" date="2015" name="Nature">
        <title>rRNA introns, odd ribosomes, and small enigmatic genomes across a large radiation of phyla.</title>
        <authorList>
            <person name="Brown C.T."/>
            <person name="Hug L.A."/>
            <person name="Thomas B.C."/>
            <person name="Sharon I."/>
            <person name="Castelle C.J."/>
            <person name="Singh A."/>
            <person name="Wilkins M.J."/>
            <person name="Williams K.H."/>
            <person name="Banfield J.F."/>
        </authorList>
    </citation>
    <scope>NUCLEOTIDE SEQUENCE [LARGE SCALE GENOMIC DNA]</scope>
</reference>
<protein>
    <submittedName>
        <fullName evidence="1">Uncharacterized protein</fullName>
    </submittedName>
</protein>
<gene>
    <name evidence="1" type="ORF">UV00_C0027G0006</name>
</gene>
<evidence type="ECO:0000313" key="2">
    <source>
        <dbReference type="Proteomes" id="UP000033847"/>
    </source>
</evidence>
<dbReference type="EMBL" id="LCCU01000027">
    <property type="protein sequence ID" value="KKS36320.1"/>
    <property type="molecule type" value="Genomic_DNA"/>
</dbReference>
<dbReference type="AlphaFoldDB" id="A0A0G0YHV5"/>
<proteinExistence type="predicted"/>
<evidence type="ECO:0000313" key="1">
    <source>
        <dbReference type="EMBL" id="KKS36320.1"/>
    </source>
</evidence>
<name>A0A0G0YHV5_UNCKA</name>